<evidence type="ECO:0000313" key="4">
    <source>
        <dbReference type="Proteomes" id="UP000593567"/>
    </source>
</evidence>
<dbReference type="AlphaFoldDB" id="A0A7J7KJL7"/>
<sequence>MASQSIQSEINGYAMAAFSSSEVRPSPARSSGLSYIDIDEGLFSNRKHKKKKKIALIINISRFTRYELPNRPESDEKRDKLIQVARFLGFKDIRVSENLIAQQIIELLTTIASDTSYDLGTLLIFFLTYGTDKYIHATDKTITYNTLKEPLKHANMKDAFKLLFVFACPPPPHVRVPQLDWRLAVDNLVPRLRVEYDATVVGPRRNYQVYEELDFLLAYSVYKEFDFMDALTTILLRDGKKLDILTLLARTHRMMRYGLGAIPATCQIQQSLPFPRVISTLTSTYYFF</sequence>
<organism evidence="3 4">
    <name type="scientific">Bugula neritina</name>
    <name type="common">Brown bryozoan</name>
    <name type="synonym">Sertularia neritina</name>
    <dbReference type="NCBI Taxonomy" id="10212"/>
    <lineage>
        <taxon>Eukaryota</taxon>
        <taxon>Metazoa</taxon>
        <taxon>Spiralia</taxon>
        <taxon>Lophotrochozoa</taxon>
        <taxon>Bryozoa</taxon>
        <taxon>Gymnolaemata</taxon>
        <taxon>Cheilostomatida</taxon>
        <taxon>Flustrina</taxon>
        <taxon>Buguloidea</taxon>
        <taxon>Bugulidae</taxon>
        <taxon>Bugula</taxon>
    </lineage>
</organism>
<dbReference type="GO" id="GO:0004197">
    <property type="term" value="F:cysteine-type endopeptidase activity"/>
    <property type="evidence" value="ECO:0007669"/>
    <property type="project" value="InterPro"/>
</dbReference>
<accession>A0A7J7KJL7</accession>
<evidence type="ECO:0000259" key="2">
    <source>
        <dbReference type="PROSITE" id="PS50208"/>
    </source>
</evidence>
<protein>
    <recommendedName>
        <fullName evidence="2">Caspase family p20 domain-containing protein</fullName>
    </recommendedName>
</protein>
<dbReference type="Pfam" id="PF00656">
    <property type="entry name" value="Peptidase_C14"/>
    <property type="match status" value="1"/>
</dbReference>
<comment type="caution">
    <text evidence="3">The sequence shown here is derived from an EMBL/GenBank/DDBJ whole genome shotgun (WGS) entry which is preliminary data.</text>
</comment>
<dbReference type="InterPro" id="IPR029030">
    <property type="entry name" value="Caspase-like_dom_sf"/>
</dbReference>
<evidence type="ECO:0000313" key="3">
    <source>
        <dbReference type="EMBL" id="KAF6038121.1"/>
    </source>
</evidence>
<dbReference type="InterPro" id="IPR015917">
    <property type="entry name" value="Pept_C14A"/>
</dbReference>
<dbReference type="PROSITE" id="PS50208">
    <property type="entry name" value="CASPASE_P20"/>
    <property type="match status" value="1"/>
</dbReference>
<dbReference type="InterPro" id="IPR011600">
    <property type="entry name" value="Pept_C14_caspase"/>
</dbReference>
<dbReference type="InterPro" id="IPR001309">
    <property type="entry name" value="Pept_C14_p20"/>
</dbReference>
<proteinExistence type="inferred from homology"/>
<dbReference type="EMBL" id="VXIV02000468">
    <property type="protein sequence ID" value="KAF6038121.1"/>
    <property type="molecule type" value="Genomic_DNA"/>
</dbReference>
<dbReference type="SUPFAM" id="SSF52129">
    <property type="entry name" value="Caspase-like"/>
    <property type="match status" value="1"/>
</dbReference>
<dbReference type="Proteomes" id="UP000593567">
    <property type="component" value="Unassembled WGS sequence"/>
</dbReference>
<dbReference type="SMART" id="SM00115">
    <property type="entry name" value="CASc"/>
    <property type="match status" value="1"/>
</dbReference>
<evidence type="ECO:0000256" key="1">
    <source>
        <dbReference type="ARBA" id="ARBA00010134"/>
    </source>
</evidence>
<name>A0A7J7KJL7_BUGNE</name>
<feature type="domain" description="Caspase family p20" evidence="2">
    <location>
        <begin position="51"/>
        <end position="169"/>
    </location>
</feature>
<dbReference type="GO" id="GO:0006508">
    <property type="term" value="P:proteolysis"/>
    <property type="evidence" value="ECO:0007669"/>
    <property type="project" value="InterPro"/>
</dbReference>
<comment type="similarity">
    <text evidence="1">Belongs to the peptidase C14A family.</text>
</comment>
<dbReference type="Gene3D" id="3.40.50.1460">
    <property type="match status" value="1"/>
</dbReference>
<gene>
    <name evidence="3" type="ORF">EB796_003571</name>
</gene>
<keyword evidence="4" id="KW-1185">Reference proteome</keyword>
<reference evidence="3" key="1">
    <citation type="submission" date="2020-06" db="EMBL/GenBank/DDBJ databases">
        <title>Draft genome of Bugula neritina, a colonial animal packing powerful symbionts and potential medicines.</title>
        <authorList>
            <person name="Rayko M."/>
        </authorList>
    </citation>
    <scope>NUCLEOTIDE SEQUENCE [LARGE SCALE GENOMIC DNA]</scope>
    <source>
        <strain evidence="3">Kwan_BN1</strain>
    </source>
</reference>